<keyword evidence="2 5" id="KW-0812">Transmembrane</keyword>
<dbReference type="Proteomes" id="UP001161160">
    <property type="component" value="Unassembled WGS sequence"/>
</dbReference>
<dbReference type="InterPro" id="IPR002781">
    <property type="entry name" value="TM_pro_TauE-like"/>
</dbReference>
<dbReference type="EMBL" id="JARXYA010000027">
    <property type="protein sequence ID" value="MDH6505003.1"/>
    <property type="molecule type" value="Genomic_DNA"/>
</dbReference>
<evidence type="ECO:0000256" key="5">
    <source>
        <dbReference type="RuleBase" id="RU363041"/>
    </source>
</evidence>
<organism evidence="6 7">
    <name type="scientific">Polynucleobacter sphagniphilus</name>
    <dbReference type="NCBI Taxonomy" id="1743169"/>
    <lineage>
        <taxon>Bacteria</taxon>
        <taxon>Pseudomonadati</taxon>
        <taxon>Pseudomonadota</taxon>
        <taxon>Betaproteobacteria</taxon>
        <taxon>Burkholderiales</taxon>
        <taxon>Burkholderiaceae</taxon>
        <taxon>Polynucleobacter</taxon>
    </lineage>
</organism>
<keyword evidence="7" id="KW-1185">Reference proteome</keyword>
<dbReference type="PANTHER" id="PTHR43701:SF2">
    <property type="entry name" value="MEMBRANE TRANSPORTER PROTEIN YJNA-RELATED"/>
    <property type="match status" value="1"/>
</dbReference>
<gene>
    <name evidence="6" type="ORF">M2127_002333</name>
</gene>
<comment type="caution">
    <text evidence="6">The sequence shown here is derived from an EMBL/GenBank/DDBJ whole genome shotgun (WGS) entry which is preliminary data.</text>
</comment>
<evidence type="ECO:0000256" key="4">
    <source>
        <dbReference type="ARBA" id="ARBA00023136"/>
    </source>
</evidence>
<comment type="similarity">
    <text evidence="5">Belongs to the 4-toluene sulfonate uptake permease (TSUP) (TC 2.A.102) family.</text>
</comment>
<reference evidence="6" key="1">
    <citation type="submission" date="2023-04" db="EMBL/GenBank/DDBJ databases">
        <title>Genome Encyclopedia of Bacteria and Archaea VI: Functional Genomics of Type Strains.</title>
        <authorList>
            <person name="Whitman W."/>
        </authorList>
    </citation>
    <scope>NUCLEOTIDE SEQUENCE</scope>
    <source>
        <strain evidence="6">Enz.4-51</strain>
    </source>
</reference>
<evidence type="ECO:0000256" key="3">
    <source>
        <dbReference type="ARBA" id="ARBA00022989"/>
    </source>
</evidence>
<sequence length="270" mass="28310">MEIITTSSLGLFIGLLMGLTGAGGGIVSVPALIYFLHLSIAEAGPIALMAIASSAGIGALLAHREKTLRYKAAPLIGLAGLTTAPFGLWLAHQVPNRPLAALFGLILIGVSMHFFLKEIFDKDGPKSKPNDNAICQLNNTTGKLFWTKPCFLTLLSVGAVSGFLSGLLGVGGGFVIVPALRRYTNLSTNSIISSSLGVMAIIAIGSAGISAFAGTLNLPIAILFSAGAIIGLLISRQFSQKLNPLRIQQIFASFTFLVGIYMLYKSFLDI</sequence>
<evidence type="ECO:0000256" key="2">
    <source>
        <dbReference type="ARBA" id="ARBA00022692"/>
    </source>
</evidence>
<feature type="transmembrane region" description="Helical" evidence="5">
    <location>
        <begin position="98"/>
        <end position="116"/>
    </location>
</feature>
<feature type="transmembrane region" description="Helical" evidence="5">
    <location>
        <begin position="216"/>
        <end position="235"/>
    </location>
</feature>
<evidence type="ECO:0000313" key="6">
    <source>
        <dbReference type="EMBL" id="MDH6505003.1"/>
    </source>
</evidence>
<dbReference type="RefSeq" id="WP_280757152.1">
    <property type="nucleotide sequence ID" value="NZ_JARXXW010000017.1"/>
</dbReference>
<feature type="transmembrane region" description="Helical" evidence="5">
    <location>
        <begin position="12"/>
        <end position="37"/>
    </location>
</feature>
<dbReference type="Pfam" id="PF01925">
    <property type="entry name" value="TauE"/>
    <property type="match status" value="1"/>
</dbReference>
<name>A0AA43MA85_9BURK</name>
<protein>
    <recommendedName>
        <fullName evidence="5">Probable membrane transporter protein</fullName>
    </recommendedName>
</protein>
<evidence type="ECO:0000313" key="7">
    <source>
        <dbReference type="Proteomes" id="UP001161160"/>
    </source>
</evidence>
<keyword evidence="3 5" id="KW-1133">Transmembrane helix</keyword>
<feature type="transmembrane region" description="Helical" evidence="5">
    <location>
        <begin position="247"/>
        <end position="264"/>
    </location>
</feature>
<dbReference type="InterPro" id="IPR051598">
    <property type="entry name" value="TSUP/Inactive_protease-like"/>
</dbReference>
<keyword evidence="4 5" id="KW-0472">Membrane</keyword>
<accession>A0AA43MA85</accession>
<evidence type="ECO:0000256" key="1">
    <source>
        <dbReference type="ARBA" id="ARBA00004141"/>
    </source>
</evidence>
<feature type="transmembrane region" description="Helical" evidence="5">
    <location>
        <begin position="191"/>
        <end position="209"/>
    </location>
</feature>
<feature type="transmembrane region" description="Helical" evidence="5">
    <location>
        <begin position="43"/>
        <end position="61"/>
    </location>
</feature>
<proteinExistence type="inferred from homology"/>
<comment type="subcellular location">
    <subcellularLocation>
        <location evidence="5">Cell membrane</location>
        <topology evidence="5">Multi-pass membrane protein</topology>
    </subcellularLocation>
    <subcellularLocation>
        <location evidence="1">Membrane</location>
        <topology evidence="1">Multi-pass membrane protein</topology>
    </subcellularLocation>
</comment>
<dbReference type="AlphaFoldDB" id="A0AA43MA85"/>
<feature type="transmembrane region" description="Helical" evidence="5">
    <location>
        <begin position="151"/>
        <end position="179"/>
    </location>
</feature>
<dbReference type="PANTHER" id="PTHR43701">
    <property type="entry name" value="MEMBRANE TRANSPORTER PROTEIN MJ0441-RELATED"/>
    <property type="match status" value="1"/>
</dbReference>
<dbReference type="GO" id="GO:0005886">
    <property type="term" value="C:plasma membrane"/>
    <property type="evidence" value="ECO:0007669"/>
    <property type="project" value="UniProtKB-SubCell"/>
</dbReference>
<keyword evidence="5" id="KW-1003">Cell membrane</keyword>